<organism evidence="2 3">
    <name type="scientific">Archangium minus</name>
    <dbReference type="NCBI Taxonomy" id="83450"/>
    <lineage>
        <taxon>Bacteria</taxon>
        <taxon>Pseudomonadati</taxon>
        <taxon>Myxococcota</taxon>
        <taxon>Myxococcia</taxon>
        <taxon>Myxococcales</taxon>
        <taxon>Cystobacterineae</taxon>
        <taxon>Archangiaceae</taxon>
        <taxon>Archangium</taxon>
    </lineage>
</organism>
<gene>
    <name evidence="2" type="ORF">F0U60_04765</name>
</gene>
<dbReference type="Proteomes" id="UP001611383">
    <property type="component" value="Chromosome"/>
</dbReference>
<feature type="transmembrane region" description="Helical" evidence="1">
    <location>
        <begin position="63"/>
        <end position="83"/>
    </location>
</feature>
<keyword evidence="1" id="KW-0472">Membrane</keyword>
<name>A0ABY9WI76_9BACT</name>
<reference evidence="2 3" key="1">
    <citation type="submission" date="2019-08" db="EMBL/GenBank/DDBJ databases">
        <title>Archangium and Cystobacter genomes.</title>
        <authorList>
            <person name="Chen I.-C.K."/>
            <person name="Wielgoss S."/>
        </authorList>
    </citation>
    <scope>NUCLEOTIDE SEQUENCE [LARGE SCALE GENOMIC DNA]</scope>
    <source>
        <strain evidence="2 3">Cbm 6</strain>
    </source>
</reference>
<evidence type="ECO:0000313" key="3">
    <source>
        <dbReference type="Proteomes" id="UP001611383"/>
    </source>
</evidence>
<dbReference type="EMBL" id="CP043494">
    <property type="protein sequence ID" value="WNG43484.1"/>
    <property type="molecule type" value="Genomic_DNA"/>
</dbReference>
<evidence type="ECO:0000313" key="2">
    <source>
        <dbReference type="EMBL" id="WNG43484.1"/>
    </source>
</evidence>
<proteinExistence type="predicted"/>
<keyword evidence="3" id="KW-1185">Reference proteome</keyword>
<accession>A0ABY9WI76</accession>
<keyword evidence="1" id="KW-1133">Transmembrane helix</keyword>
<sequence length="105" mass="11584">MATLKTLLTFILAGAFLGLATASWLAPKWLEWDNTTRFQSTQTMCDLPQVIRQISADLLHYQLIGTLVGAGAFFILGIFFVVARSKKQKQSQQPPPTPPQPRPAA</sequence>
<dbReference type="RefSeq" id="WP_395814515.1">
    <property type="nucleotide sequence ID" value="NZ_CP043494.1"/>
</dbReference>
<evidence type="ECO:0000256" key="1">
    <source>
        <dbReference type="SAM" id="Phobius"/>
    </source>
</evidence>
<protein>
    <submittedName>
        <fullName evidence="2">Uncharacterized protein</fullName>
    </submittedName>
</protein>
<keyword evidence="1" id="KW-0812">Transmembrane</keyword>